<proteinExistence type="predicted"/>
<feature type="domain" description="RING-type" evidence="5">
    <location>
        <begin position="12"/>
        <end position="50"/>
    </location>
</feature>
<evidence type="ECO:0000256" key="4">
    <source>
        <dbReference type="PROSITE-ProRule" id="PRU00175"/>
    </source>
</evidence>
<evidence type="ECO:0000256" key="3">
    <source>
        <dbReference type="ARBA" id="ARBA00022833"/>
    </source>
</evidence>
<sequence>MACSKMDVDKQCCICLDDEDVDRDNTIPCRHTVCRTCYVKPMLDQCPVCREPWEARKNDESAEEYTGRHYFHTYRNGGYRGVPRFESTWGLSIDEERWQNYVQHIRPLYQGFLDERIIFENPIPVNMEYPLWEDIPHTRYLWTILKSVIINAKR</sequence>
<keyword evidence="1" id="KW-0479">Metal-binding</keyword>
<reference evidence="6" key="1">
    <citation type="submission" date="2013-08" db="EMBL/GenBank/DDBJ databases">
        <title>GENOME EXPLORATION OF 6 VARIANTS OF THE OSTREID HERPESVIRUS 1 AND CHARACTERIZATION OF LARGE DELETION IN OsHV-1 MICROVAR.</title>
        <authorList>
            <person name="Martenot C."/>
            <person name="Travaille E."/>
            <person name="Lethuillier O."/>
            <person name="Lelong C."/>
            <person name="Houssin M."/>
        </authorList>
    </citation>
    <scope>NUCLEOTIDE SEQUENCE</scope>
    <source>
        <strain evidence="6">001-ORF38</strain>
    </source>
</reference>
<evidence type="ECO:0000256" key="2">
    <source>
        <dbReference type="ARBA" id="ARBA00022771"/>
    </source>
</evidence>
<organismHost>
    <name type="scientific">Magallana gigas</name>
    <name type="common">Pacific oyster</name>
    <name type="synonym">Crassostrea gigas</name>
    <dbReference type="NCBI Taxonomy" id="29159"/>
</organismHost>
<dbReference type="SUPFAM" id="SSF57850">
    <property type="entry name" value="RING/U-box"/>
    <property type="match status" value="1"/>
</dbReference>
<dbReference type="PROSITE" id="PS50089">
    <property type="entry name" value="ZF_RING_2"/>
    <property type="match status" value="1"/>
</dbReference>
<name>V9QMW7_OSHV1</name>
<protein>
    <recommendedName>
        <fullName evidence="5">RING-type domain-containing protein</fullName>
    </recommendedName>
</protein>
<organism evidence="6">
    <name type="scientific">Ostreid herpesvirus 1</name>
    <name type="common">OsHV-1</name>
    <name type="synonym">Pacific oyster herpesvirus</name>
    <dbReference type="NCBI Taxonomy" id="261939"/>
    <lineage>
        <taxon>Viruses</taxon>
        <taxon>Duplodnaviria</taxon>
        <taxon>Heunggongvirae</taxon>
        <taxon>Peploviricota</taxon>
        <taxon>Herviviricetes</taxon>
        <taxon>Herpesvirales</taxon>
        <taxon>Malacoherpesviridae</taxon>
        <taxon>Ostreavirus</taxon>
        <taxon>Ostreavirus ostreidmalaco1</taxon>
    </lineage>
</organism>
<keyword evidence="3" id="KW-0862">Zinc</keyword>
<dbReference type="SMART" id="SM00184">
    <property type="entry name" value="RING"/>
    <property type="match status" value="1"/>
</dbReference>
<keyword evidence="2 4" id="KW-0863">Zinc-finger</keyword>
<dbReference type="InterPro" id="IPR013083">
    <property type="entry name" value="Znf_RING/FYVE/PHD"/>
</dbReference>
<dbReference type="Gene3D" id="3.30.40.10">
    <property type="entry name" value="Zinc/RING finger domain, C3HC4 (zinc finger)"/>
    <property type="match status" value="1"/>
</dbReference>
<evidence type="ECO:0000313" key="6">
    <source>
        <dbReference type="EMBL" id="AHC31157.1"/>
    </source>
</evidence>
<dbReference type="InterPro" id="IPR001841">
    <property type="entry name" value="Znf_RING"/>
</dbReference>
<organismHost>
    <name type="scientific">Pecten maximus</name>
    <name type="common">King scallop</name>
    <name type="synonym">Pilgrim's clam</name>
    <dbReference type="NCBI Taxonomy" id="6579"/>
</organismHost>
<dbReference type="EMBL" id="KF517135">
    <property type="protein sequence ID" value="AHC31157.1"/>
    <property type="molecule type" value="Genomic_DNA"/>
</dbReference>
<accession>V9QMW7</accession>
<dbReference type="PROSITE" id="PS00518">
    <property type="entry name" value="ZF_RING_1"/>
    <property type="match status" value="1"/>
</dbReference>
<dbReference type="InterPro" id="IPR017907">
    <property type="entry name" value="Znf_RING_CS"/>
</dbReference>
<dbReference type="GO" id="GO:0008270">
    <property type="term" value="F:zinc ion binding"/>
    <property type="evidence" value="ECO:0007669"/>
    <property type="project" value="UniProtKB-KW"/>
</dbReference>
<evidence type="ECO:0000259" key="5">
    <source>
        <dbReference type="PROSITE" id="PS50089"/>
    </source>
</evidence>
<evidence type="ECO:0000256" key="1">
    <source>
        <dbReference type="ARBA" id="ARBA00022723"/>
    </source>
</evidence>